<comment type="caution">
    <text evidence="1">The sequence shown here is derived from an EMBL/GenBank/DDBJ whole genome shotgun (WGS) entry which is preliminary data.</text>
</comment>
<dbReference type="OrthoDB" id="2443103at2759"/>
<sequence length="111" mass="12614">MINSEVCKLSNNAHRINDSSLNKLINALNNMHHLSNSIKVNKFLIISKKNHVYKVSSNDQIIKKFAYIFRRDKNVETIGNKDIKVIDNKKNDSIEIAIISSSFALSNLKSV</sequence>
<keyword evidence="2" id="KW-1185">Reference proteome</keyword>
<gene>
    <name evidence="1" type="ORF">CPELLU_LOCUS11315</name>
</gene>
<dbReference type="Proteomes" id="UP000789759">
    <property type="component" value="Unassembled WGS sequence"/>
</dbReference>
<name>A0A9N9ETF9_9GLOM</name>
<dbReference type="EMBL" id="CAJVQA010009934">
    <property type="protein sequence ID" value="CAG8691336.1"/>
    <property type="molecule type" value="Genomic_DNA"/>
</dbReference>
<dbReference type="AlphaFoldDB" id="A0A9N9ETF9"/>
<reference evidence="1" key="1">
    <citation type="submission" date="2021-06" db="EMBL/GenBank/DDBJ databases">
        <authorList>
            <person name="Kallberg Y."/>
            <person name="Tangrot J."/>
            <person name="Rosling A."/>
        </authorList>
    </citation>
    <scope>NUCLEOTIDE SEQUENCE</scope>
    <source>
        <strain evidence="1">FL966</strain>
    </source>
</reference>
<accession>A0A9N9ETF9</accession>
<evidence type="ECO:0000313" key="1">
    <source>
        <dbReference type="EMBL" id="CAG8691336.1"/>
    </source>
</evidence>
<protein>
    <submittedName>
        <fullName evidence="1">23221_t:CDS:1</fullName>
    </submittedName>
</protein>
<organism evidence="1 2">
    <name type="scientific">Cetraspora pellucida</name>
    <dbReference type="NCBI Taxonomy" id="1433469"/>
    <lineage>
        <taxon>Eukaryota</taxon>
        <taxon>Fungi</taxon>
        <taxon>Fungi incertae sedis</taxon>
        <taxon>Mucoromycota</taxon>
        <taxon>Glomeromycotina</taxon>
        <taxon>Glomeromycetes</taxon>
        <taxon>Diversisporales</taxon>
        <taxon>Gigasporaceae</taxon>
        <taxon>Cetraspora</taxon>
    </lineage>
</organism>
<proteinExistence type="predicted"/>
<evidence type="ECO:0000313" key="2">
    <source>
        <dbReference type="Proteomes" id="UP000789759"/>
    </source>
</evidence>